<keyword evidence="3" id="KW-1185">Reference proteome</keyword>
<dbReference type="GO" id="GO:0016787">
    <property type="term" value="F:hydrolase activity"/>
    <property type="evidence" value="ECO:0007669"/>
    <property type="project" value="InterPro"/>
</dbReference>
<protein>
    <submittedName>
        <fullName evidence="2">Metallophosphoesterase</fullName>
    </submittedName>
</protein>
<name>A0A0R1JVU0_9LACO</name>
<evidence type="ECO:0000313" key="2">
    <source>
        <dbReference type="EMBL" id="KRK70919.1"/>
    </source>
</evidence>
<dbReference type="InterPro" id="IPR029052">
    <property type="entry name" value="Metallo-depent_PP-like"/>
</dbReference>
<comment type="caution">
    <text evidence="2">The sequence shown here is derived from an EMBL/GenBank/DDBJ whole genome shotgun (WGS) entry which is preliminary data.</text>
</comment>
<proteinExistence type="predicted"/>
<dbReference type="STRING" id="1291734.FD02_GL000100"/>
<accession>A0A0R1JVU0</accession>
<dbReference type="SUPFAM" id="SSF56300">
    <property type="entry name" value="Metallo-dependent phosphatases"/>
    <property type="match status" value="1"/>
</dbReference>
<evidence type="ECO:0000313" key="3">
    <source>
        <dbReference type="Proteomes" id="UP000051804"/>
    </source>
</evidence>
<dbReference type="EMBL" id="AZDJ01000030">
    <property type="protein sequence ID" value="KRK70919.1"/>
    <property type="molecule type" value="Genomic_DNA"/>
</dbReference>
<dbReference type="Pfam" id="PF00149">
    <property type="entry name" value="Metallophos"/>
    <property type="match status" value="1"/>
</dbReference>
<feature type="domain" description="Calcineurin-like phosphoesterase" evidence="1">
    <location>
        <begin position="35"/>
        <end position="290"/>
    </location>
</feature>
<gene>
    <name evidence="2" type="ORF">FD02_GL000100</name>
</gene>
<dbReference type="Proteomes" id="UP000051804">
    <property type="component" value="Unassembled WGS sequence"/>
</dbReference>
<evidence type="ECO:0000259" key="1">
    <source>
        <dbReference type="Pfam" id="PF00149"/>
    </source>
</evidence>
<dbReference type="AlphaFoldDB" id="A0A0R1JVU0"/>
<dbReference type="PATRIC" id="fig|1291734.4.peg.108"/>
<organism evidence="2 3">
    <name type="scientific">Lacticaseibacillus nasuensis JCM 17158</name>
    <dbReference type="NCBI Taxonomy" id="1291734"/>
    <lineage>
        <taxon>Bacteria</taxon>
        <taxon>Bacillati</taxon>
        <taxon>Bacillota</taxon>
        <taxon>Bacilli</taxon>
        <taxon>Lactobacillales</taxon>
        <taxon>Lactobacillaceae</taxon>
        <taxon>Lacticaseibacillus</taxon>
    </lineage>
</organism>
<dbReference type="RefSeq" id="WP_056951579.1">
    <property type="nucleotide sequence ID" value="NZ_AZDJ01000030.1"/>
</dbReference>
<dbReference type="InterPro" id="IPR004843">
    <property type="entry name" value="Calcineurin-like_PHP"/>
</dbReference>
<sequence>MTRHSRNITIRRFAKQDLGRFAAWVRPQIVAADLNLAVITDTHDRTQWSRTFYGPNGLWHTQEQHWLAGELPIDWRVHLGDLVDGSEPNFLTMWRLRNLVNDYVADSVPFVIAKGNHDDNDKFAERNARFSGSFHPWVFNDLVYQPVAAQPAGPHITRHGLQWFDTPTVRVITLNTSDVPVRWQHGRKNYDVKKTLAVTAGQLQELADILATAATREVLIMAHAPAMVHQNRSGLRFNGQQLHELLRAFNAHTAGTLTAAGGTDFGGLVQFDFTAAQGGIIAYLAGHWHEEVNYRVNGILYAMLNCSALMGRYHALTSNYNRRQDRLLNTPSEYAGYIVSIDAQRRRLHLFGYGAASRHRQFEY</sequence>
<dbReference type="Gene3D" id="3.60.21.10">
    <property type="match status" value="1"/>
</dbReference>
<reference evidence="2 3" key="1">
    <citation type="journal article" date="2015" name="Genome Announc.">
        <title>Expanding the biotechnology potential of lactobacilli through comparative genomics of 213 strains and associated genera.</title>
        <authorList>
            <person name="Sun Z."/>
            <person name="Harris H.M."/>
            <person name="McCann A."/>
            <person name="Guo C."/>
            <person name="Argimon S."/>
            <person name="Zhang W."/>
            <person name="Yang X."/>
            <person name="Jeffery I.B."/>
            <person name="Cooney J.C."/>
            <person name="Kagawa T.F."/>
            <person name="Liu W."/>
            <person name="Song Y."/>
            <person name="Salvetti E."/>
            <person name="Wrobel A."/>
            <person name="Rasinkangas P."/>
            <person name="Parkhill J."/>
            <person name="Rea M.C."/>
            <person name="O'Sullivan O."/>
            <person name="Ritari J."/>
            <person name="Douillard F.P."/>
            <person name="Paul Ross R."/>
            <person name="Yang R."/>
            <person name="Briner A.E."/>
            <person name="Felis G.E."/>
            <person name="de Vos W.M."/>
            <person name="Barrangou R."/>
            <person name="Klaenhammer T.R."/>
            <person name="Caufield P.W."/>
            <person name="Cui Y."/>
            <person name="Zhang H."/>
            <person name="O'Toole P.W."/>
        </authorList>
    </citation>
    <scope>NUCLEOTIDE SEQUENCE [LARGE SCALE GENOMIC DNA]</scope>
    <source>
        <strain evidence="2 3">JCM 17158</strain>
    </source>
</reference>